<dbReference type="jPOST" id="A0A1Y7VMS3"/>
<dbReference type="ExpressionAtlas" id="A0A1Y7VMS3">
    <property type="expression patterns" value="baseline and differential"/>
</dbReference>
<proteinExistence type="predicted"/>
<evidence type="ECO:0000313" key="3">
    <source>
        <dbReference type="Proteomes" id="UP000000589"/>
    </source>
</evidence>
<organism evidence="1 3">
    <name type="scientific">Mus musculus</name>
    <name type="common">Mouse</name>
    <dbReference type="NCBI Taxonomy" id="10090"/>
    <lineage>
        <taxon>Eukaryota</taxon>
        <taxon>Metazoa</taxon>
        <taxon>Chordata</taxon>
        <taxon>Craniata</taxon>
        <taxon>Vertebrata</taxon>
        <taxon>Euteleostomi</taxon>
        <taxon>Mammalia</taxon>
        <taxon>Eutheria</taxon>
        <taxon>Euarchontoglires</taxon>
        <taxon>Glires</taxon>
        <taxon>Rodentia</taxon>
        <taxon>Myomorpha</taxon>
        <taxon>Muroidea</taxon>
        <taxon>Muridae</taxon>
        <taxon>Murinae</taxon>
        <taxon>Mus</taxon>
        <taxon>Mus</taxon>
    </lineage>
</organism>
<dbReference type="GeneTree" id="ENSGT00390000018381"/>
<dbReference type="MGI" id="MGI:1916867">
    <property type="gene designation" value="Pitrm1"/>
</dbReference>
<evidence type="ECO:0000313" key="2">
    <source>
        <dbReference type="MGI" id="MGI:1916867"/>
    </source>
</evidence>
<dbReference type="Antibodypedia" id="1721">
    <property type="antibodies" value="190 antibodies from 30 providers"/>
</dbReference>
<sequence length="93" mass="10605">MWRFSGRRGLCAVQRLSCGVHHRVWREKSDQACERALQYKVGEKIHGFTVNQVPTHLSCCFLYESETTDFVLVFLGPGHSCPRAVPDSREAQP</sequence>
<dbReference type="Bgee" id="ENSMUSG00000021193">
    <property type="expression patterns" value="Expressed in embryonic post-anal tail and 294 other cell types or tissues"/>
</dbReference>
<evidence type="ECO:0000313" key="1">
    <source>
        <dbReference type="Ensembl" id="ENSMUSP00000152053.2"/>
    </source>
</evidence>
<protein>
    <submittedName>
        <fullName evidence="1">Pitrilysin metallepetidase 1</fullName>
    </submittedName>
</protein>
<dbReference type="AGR" id="MGI:1916867"/>
<dbReference type="Proteomes" id="UP000000589">
    <property type="component" value="Chromosome 13"/>
</dbReference>
<accession>A0A1Y7VMS3</accession>
<reference evidence="1" key="4">
    <citation type="submission" date="2025-09" db="UniProtKB">
        <authorList>
            <consortium name="Ensembl"/>
        </authorList>
    </citation>
    <scope>IDENTIFICATION</scope>
    <source>
        <strain evidence="1">C57BL/6J</strain>
    </source>
</reference>
<keyword evidence="3" id="KW-1185">Reference proteome</keyword>
<reference evidence="1 3" key="2">
    <citation type="journal article" date="2011" name="PLoS Biol.">
        <title>Modernizing reference genome assemblies.</title>
        <authorList>
            <person name="Church D.M."/>
            <person name="Schneider V.A."/>
            <person name="Graves T."/>
            <person name="Auger K."/>
            <person name="Cunningham F."/>
            <person name="Bouk N."/>
            <person name="Chen H.C."/>
            <person name="Agarwala R."/>
            <person name="McLaren W.M."/>
            <person name="Ritchie G.R."/>
            <person name="Albracht D."/>
            <person name="Kremitzki M."/>
            <person name="Rock S."/>
            <person name="Kotkiewicz H."/>
            <person name="Kremitzki C."/>
            <person name="Wollam A."/>
            <person name="Trani L."/>
            <person name="Fulton L."/>
            <person name="Fulton R."/>
            <person name="Matthews L."/>
            <person name="Whitehead S."/>
            <person name="Chow W."/>
            <person name="Torrance J."/>
            <person name="Dunn M."/>
            <person name="Harden G."/>
            <person name="Threadgold G."/>
            <person name="Wood J."/>
            <person name="Collins J."/>
            <person name="Heath P."/>
            <person name="Griffiths G."/>
            <person name="Pelan S."/>
            <person name="Grafham D."/>
            <person name="Eichler E.E."/>
            <person name="Weinstock G."/>
            <person name="Mardis E.R."/>
            <person name="Wilson R.K."/>
            <person name="Howe K."/>
            <person name="Flicek P."/>
            <person name="Hubbard T."/>
        </authorList>
    </citation>
    <scope>NUCLEOTIDE SEQUENCE [LARGE SCALE GENOMIC DNA]</scope>
    <source>
        <strain evidence="1 3">C57BL/6J</strain>
    </source>
</reference>
<name>A0A1Y7VMS3_MOUSE</name>
<gene>
    <name evidence="1 2" type="primary">Pitrm1</name>
</gene>
<reference evidence="1" key="3">
    <citation type="submission" date="2025-08" db="UniProtKB">
        <authorList>
            <consortium name="Ensembl"/>
        </authorList>
    </citation>
    <scope>IDENTIFICATION</scope>
    <source>
        <strain evidence="1">C57BL/6J</strain>
    </source>
</reference>
<dbReference type="Ensembl" id="ENSMUST00000221911.2">
    <property type="protein sequence ID" value="ENSMUSP00000152053.2"/>
    <property type="gene ID" value="ENSMUSG00000021193.11"/>
</dbReference>
<reference evidence="1 3" key="1">
    <citation type="journal article" date="2009" name="PLoS Biol.">
        <title>Lineage-specific biology revealed by a finished genome assembly of the mouse.</title>
        <authorList>
            <consortium name="Mouse Genome Sequencing Consortium"/>
            <person name="Church D.M."/>
            <person name="Goodstadt L."/>
            <person name="Hillier L.W."/>
            <person name="Zody M.C."/>
            <person name="Goldstein S."/>
            <person name="She X."/>
            <person name="Bult C.J."/>
            <person name="Agarwala R."/>
            <person name="Cherry J.L."/>
            <person name="DiCuccio M."/>
            <person name="Hlavina W."/>
            <person name="Kapustin Y."/>
            <person name="Meric P."/>
            <person name="Maglott D."/>
            <person name="Birtle Z."/>
            <person name="Marques A.C."/>
            <person name="Graves T."/>
            <person name="Zhou S."/>
            <person name="Teague B."/>
            <person name="Potamousis K."/>
            <person name="Churas C."/>
            <person name="Place M."/>
            <person name="Herschleb J."/>
            <person name="Runnheim R."/>
            <person name="Forrest D."/>
            <person name="Amos-Landgraf J."/>
            <person name="Schwartz D.C."/>
            <person name="Cheng Z."/>
            <person name="Lindblad-Toh K."/>
            <person name="Eichler E.E."/>
            <person name="Ponting C.P."/>
        </authorList>
    </citation>
    <scope>NUCLEOTIDE SEQUENCE [LARGE SCALE GENOMIC DNA]</scope>
    <source>
        <strain evidence="1 3">C57BL/6J</strain>
    </source>
</reference>
<dbReference type="AlphaFoldDB" id="A0A1Y7VMS3"/>
<dbReference type="VEuPathDB" id="HostDB:ENSMUSG00000021193"/>